<keyword evidence="7 13" id="KW-0472">Membrane</keyword>
<feature type="domain" description="Fibronectin type-III" evidence="15">
    <location>
        <begin position="949"/>
        <end position="1045"/>
    </location>
</feature>
<dbReference type="Pfam" id="PF07679">
    <property type="entry name" value="I-set"/>
    <property type="match status" value="4"/>
</dbReference>
<evidence type="ECO:0000256" key="1">
    <source>
        <dbReference type="ARBA" id="ARBA00004479"/>
    </source>
</evidence>
<dbReference type="Pfam" id="PF00041">
    <property type="entry name" value="fn3"/>
    <property type="match status" value="13"/>
</dbReference>
<feature type="compositionally biased region" description="Polar residues" evidence="12">
    <location>
        <begin position="2057"/>
        <end position="2069"/>
    </location>
</feature>
<dbReference type="FunFam" id="2.60.40.10:FF:000209">
    <property type="entry name" value="Sidekick cell adhesion molecule 2"/>
    <property type="match status" value="1"/>
</dbReference>
<evidence type="ECO:0000259" key="14">
    <source>
        <dbReference type="PROSITE" id="PS50835"/>
    </source>
</evidence>
<protein>
    <recommendedName>
        <fullName evidence="18">Protein sidekick</fullName>
    </recommendedName>
</protein>
<dbReference type="InterPro" id="IPR036116">
    <property type="entry name" value="FN3_sf"/>
</dbReference>
<dbReference type="Gene3D" id="2.60.40.10">
    <property type="entry name" value="Immunoglobulins"/>
    <property type="match status" value="19"/>
</dbReference>
<reference evidence="16 17" key="1">
    <citation type="journal article" date="2018" name="Nat. Ecol. Evol.">
        <title>Genomic signatures of mitonuclear coevolution across populations of Tigriopus californicus.</title>
        <authorList>
            <person name="Barreto F.S."/>
            <person name="Watson E.T."/>
            <person name="Lima T.G."/>
            <person name="Willett C.S."/>
            <person name="Edmands S."/>
            <person name="Li W."/>
            <person name="Burton R.S."/>
        </authorList>
    </citation>
    <scope>NUCLEOTIDE SEQUENCE [LARGE SCALE GENOMIC DNA]</scope>
    <source>
        <strain evidence="16 17">San Diego</strain>
    </source>
</reference>
<keyword evidence="8" id="KW-1015">Disulfide bond</keyword>
<gene>
    <name evidence="16" type="ORF">TCAL_01401</name>
</gene>
<feature type="domain" description="Fibronectin type-III" evidence="15">
    <location>
        <begin position="1556"/>
        <end position="1653"/>
    </location>
</feature>
<dbReference type="InterPro" id="IPR050964">
    <property type="entry name" value="Striated_Muscle_Regulatory"/>
</dbReference>
<feature type="compositionally biased region" description="Polar residues" evidence="12">
    <location>
        <begin position="2102"/>
        <end position="2115"/>
    </location>
</feature>
<dbReference type="FunFam" id="2.60.40.10:FF:000158">
    <property type="entry name" value="Sidekick cell adhesion molecule 2"/>
    <property type="match status" value="1"/>
</dbReference>
<feature type="region of interest" description="Disordered" evidence="12">
    <location>
        <begin position="1923"/>
        <end position="2027"/>
    </location>
</feature>
<dbReference type="EMBL" id="VCGU01000010">
    <property type="protein sequence ID" value="TRY68338.1"/>
    <property type="molecule type" value="Genomic_DNA"/>
</dbReference>
<feature type="domain" description="Fibronectin type-III" evidence="15">
    <location>
        <begin position="1250"/>
        <end position="1343"/>
    </location>
</feature>
<organism evidence="16 17">
    <name type="scientific">Tigriopus californicus</name>
    <name type="common">Marine copepod</name>
    <dbReference type="NCBI Taxonomy" id="6832"/>
    <lineage>
        <taxon>Eukaryota</taxon>
        <taxon>Metazoa</taxon>
        <taxon>Ecdysozoa</taxon>
        <taxon>Arthropoda</taxon>
        <taxon>Crustacea</taxon>
        <taxon>Multicrustacea</taxon>
        <taxon>Hexanauplia</taxon>
        <taxon>Copepoda</taxon>
        <taxon>Harpacticoida</taxon>
        <taxon>Harpacticidae</taxon>
        <taxon>Tigriopus</taxon>
    </lineage>
</organism>
<keyword evidence="4" id="KW-0677">Repeat</keyword>
<dbReference type="PANTHER" id="PTHR13817:SF166">
    <property type="entry name" value="NEURONAL IGCAM-RELATED"/>
    <property type="match status" value="1"/>
</dbReference>
<feature type="domain" description="Fibronectin type-III" evidence="15">
    <location>
        <begin position="1151"/>
        <end position="1246"/>
    </location>
</feature>
<dbReference type="GO" id="GO:0009653">
    <property type="term" value="P:anatomical structure morphogenesis"/>
    <property type="evidence" value="ECO:0007669"/>
    <property type="project" value="UniProtKB-ARBA"/>
</dbReference>
<evidence type="ECO:0000256" key="13">
    <source>
        <dbReference type="SAM" id="Phobius"/>
    </source>
</evidence>
<evidence type="ECO:0000313" key="17">
    <source>
        <dbReference type="Proteomes" id="UP000318571"/>
    </source>
</evidence>
<dbReference type="GO" id="GO:0007155">
    <property type="term" value="P:cell adhesion"/>
    <property type="evidence" value="ECO:0007669"/>
    <property type="project" value="UniProtKB-KW"/>
</dbReference>
<dbReference type="STRING" id="6832.A0A553NSE0"/>
<dbReference type="SMART" id="SM00408">
    <property type="entry name" value="IGc2"/>
    <property type="match status" value="4"/>
</dbReference>
<accession>A0A553NSE0</accession>
<dbReference type="InterPro" id="IPR003598">
    <property type="entry name" value="Ig_sub2"/>
</dbReference>
<evidence type="ECO:0000256" key="8">
    <source>
        <dbReference type="ARBA" id="ARBA00023157"/>
    </source>
</evidence>
<evidence type="ECO:0000313" key="16">
    <source>
        <dbReference type="EMBL" id="TRY68338.1"/>
    </source>
</evidence>
<evidence type="ECO:0000256" key="3">
    <source>
        <dbReference type="ARBA" id="ARBA00022729"/>
    </source>
</evidence>
<feature type="domain" description="Fibronectin type-III" evidence="15">
    <location>
        <begin position="851"/>
        <end position="945"/>
    </location>
</feature>
<feature type="domain" description="Fibronectin type-III" evidence="15">
    <location>
        <begin position="1348"/>
        <end position="1444"/>
    </location>
</feature>
<keyword evidence="2 13" id="KW-0812">Transmembrane</keyword>
<dbReference type="InterPro" id="IPR007110">
    <property type="entry name" value="Ig-like_dom"/>
</dbReference>
<feature type="domain" description="Fibronectin type-III" evidence="15">
    <location>
        <begin position="1050"/>
        <end position="1146"/>
    </location>
</feature>
<dbReference type="InterPro" id="IPR013783">
    <property type="entry name" value="Ig-like_fold"/>
</dbReference>
<dbReference type="CDD" id="cd00096">
    <property type="entry name" value="Ig"/>
    <property type="match status" value="1"/>
</dbReference>
<sequence length="2148" mass="237931">MKDGSFLSDYTPEHFYKIQSISKKDAGNYQCYAKNEVGVIVSEKVPITVAFMAPFEDDQTEDVQVKAGHAAVFDLPPIASVPAPSVTWQAEDDSLLYGTKYATTEDNKFVILSVDSSDEKRYRARATNTQLGQEESSTFMYLEVFGDEVDVDVPPEIIIPPKDMTIVKGTPVSSLQCIANAKPLFELELIWLKDGVPIENSGVAFNFNDLWNRTLSLIQADFSHAGIYTCQVRMKTGGPKLTKDAKLEILENPTFAQRLPYETQGEFGKALTLPCDIQGQPQPEVKWLRNGVPLSETPNLRVSEMSNNSIHINFMRLEDSGMFQCTGENQAGTITGYTWLKVKTSSPIMVNGPTNMTAIDGKDATIPCEAEGAPTPNITWYLNDGQISFSGRIQILEDGSLLLAKVRSTDAGKYTCIRTNEAGSATGEAWVSVMVRTQIVQPPVDTKVILGHVATMACKVSADTNVLFDIKWFHEGRLINDEASHRIEIMEDGTLRIAEARASDAGEYTCEVDSPGGNDRHSSNLDVIELPYAPTSVLAERVSSGPKTVNVSWTPGFDGNSPIIKYILQYRYVPQKGTVPKDDMNWITTLANISASSRSVLLSNLRSSAAYIYRVSAVNSVGEGPQSAPSERVVLPQEPPSGPPRGLVGSARSEAEIMIQWQPPSEEAQNGDILGYIVRYRLFGYHESPWSYRNITKHLQRTYLVTELITWKDYEVQIAAYNSKGVGSYSSAIKVKTREGVPSAPPTGVRAQAVDSTVVRVWWYPPDPQKINGINQGYKLQAWRESNSINPVASVSVAPDVLNPLSEQSSVIDGLKPWTAYNITVLCFTSPGDGVRSPHELVRTHQDFPGPVSNLRFEDITDRGVRMMWELPSEPNGIITGFTIRYMVKDMIHTLVERNLTAEDMQFKLNNLKPTTHYTFEVYALTEVGRGKANVATIQSGVEPVLPLPPLRLAVSNIEPFSVVLQFTPGFDGNSSITKWTIQALSARNATWTTIYELPAEPDSKAITVKNLIPYMEYQLRLVANNVVGPSEPSEPTRQFQTIQAPPKHPPLNVTIRAMSATELRVRWIPLSQGEWYGIPRGYNISYRILTDTSQLNSLSIEDPTKNSFVIDGLEEFTLYEVLLQAYNDLGSSDPSPVVLARTREAAPGDGPSDISVEATSSTTILVKWGDVAKKHRNGIIEGFKVYYGAKSVPFKYKLIEGNATKQTTLTELKKYTKYAIQVLAYTRVGDGILSSPPLQERTYEDVPGPPSNVSFPDVSFTTARVIWDMPSEPNGEIKKYRVSYRLQKPESENFTREFLPTDRTFRAINLEPMSYYEFEVTAKTNLGWGYAGKGLVFTTNNREAPNPPSAPQISQSQVQDREITFSWNPGRDGYAPFRHYVVQFSENGAGWQTVPELVDPTTTTYTVKDLQPFTTYKFRLQAVNDIGPSGWSKESNITQTKPAAPRIPVENLKVTPITRTNVKVEWTPLNPEDFNGDAKSGGYQVEYREINDYPIPLQSAPRVELKGASMNKVILEDLGIGKNYEIIVKPINSQGQGPPSRPVPVYVGEAVPTGAPRNIKAEALSPTEVRLSWTAPEADQQNGDLLGYKIFYFSLPANSRNSEEIEVVSASHTSHSLIFLDMYTNYSISILAFNPAGEGPRSKSVSARTLQGIPGPPSNLKFSEITMNTLKVSWDPPEKPNGEILGYIVTYETAEQDENYSKQVKQRVSERFLFVHNLEESVTYTFFVRAQTIDYGPPMSGNVTTGPQKGSPSRPRELALSKTLSGIKLSWTNGNSGKGPILGYYIESRRKDEDKWKTETKTENGAVQEYSVPYQNLIPTTSYSFRVIAYNKYGISMPAKSADAITTPSKRYLEFGYLQTKPFYREPWFLVALAAASIVIIIMIVAILCVKSKTYKYKDQAKQQRLDENVSLEEPNYATFEMRQSRRGTLKSQRGTMRSTTSRKTNHTTATSNNFAMINGARIPPRPTPSLVRYSDEDDSARGYDENPDDSDSLTEKPSEISSTDSQGTESEQESTNGSDPHSFVNHYANVNSTLRQSWKKSKTAVAVPPPRAGSTLGTLPSRSQAGTLRSGATGRDVSTPQVPPQSSSSHNLQSSTYQSNNPRGYSSFTESDQDASSAVVSLNGTQIVMNNMARSRAPLPGFSSFV</sequence>
<dbReference type="PROSITE" id="PS50853">
    <property type="entry name" value="FN3"/>
    <property type="match status" value="13"/>
</dbReference>
<keyword evidence="9" id="KW-0325">Glycoprotein</keyword>
<feature type="domain" description="Fibronectin type-III" evidence="15">
    <location>
        <begin position="1752"/>
        <end position="1851"/>
    </location>
</feature>
<dbReference type="InterPro" id="IPR003599">
    <property type="entry name" value="Ig_sub"/>
</dbReference>
<feature type="domain" description="Fibronectin type-III" evidence="15">
    <location>
        <begin position="1449"/>
        <end position="1551"/>
    </location>
</feature>
<evidence type="ECO:0000256" key="4">
    <source>
        <dbReference type="ARBA" id="ARBA00022737"/>
    </source>
</evidence>
<dbReference type="Pfam" id="PF13927">
    <property type="entry name" value="Ig_3"/>
    <property type="match status" value="1"/>
</dbReference>
<comment type="similarity">
    <text evidence="11">Belongs to the sidekick family.</text>
</comment>
<dbReference type="SMART" id="SM00409">
    <property type="entry name" value="IG"/>
    <property type="match status" value="5"/>
</dbReference>
<evidence type="ECO:0000256" key="5">
    <source>
        <dbReference type="ARBA" id="ARBA00022889"/>
    </source>
</evidence>
<evidence type="ECO:0000259" key="15">
    <source>
        <dbReference type="PROSITE" id="PS50853"/>
    </source>
</evidence>
<dbReference type="OMA" id="NCTTVLY"/>
<dbReference type="FunFam" id="2.60.40.10:FF:000360">
    <property type="entry name" value="Sidekick cell adhesion molecule 2"/>
    <property type="match status" value="1"/>
</dbReference>
<dbReference type="FunFam" id="2.60.40.10:FF:000032">
    <property type="entry name" value="palladin isoform X1"/>
    <property type="match status" value="2"/>
</dbReference>
<dbReference type="InterPro" id="IPR036179">
    <property type="entry name" value="Ig-like_dom_sf"/>
</dbReference>
<dbReference type="CDD" id="cd00063">
    <property type="entry name" value="FN3"/>
    <property type="match status" value="13"/>
</dbReference>
<dbReference type="SUPFAM" id="SSF48726">
    <property type="entry name" value="Immunoglobulin"/>
    <property type="match status" value="6"/>
</dbReference>
<comment type="caution">
    <text evidence="16">The sequence shown here is derived from an EMBL/GenBank/DDBJ whole genome shotgun (WGS) entry which is preliminary data.</text>
</comment>
<comment type="subcellular location">
    <subcellularLocation>
        <location evidence="1">Membrane</location>
        <topology evidence="1">Single-pass type I membrane protein</topology>
    </subcellularLocation>
</comment>
<keyword evidence="5" id="KW-0130">Cell adhesion</keyword>
<dbReference type="InterPro" id="IPR003961">
    <property type="entry name" value="FN3_dom"/>
</dbReference>
<evidence type="ECO:0000256" key="12">
    <source>
        <dbReference type="SAM" id="MobiDB-lite"/>
    </source>
</evidence>
<feature type="compositionally biased region" description="Low complexity" evidence="12">
    <location>
        <begin position="2079"/>
        <end position="2101"/>
    </location>
</feature>
<feature type="domain" description="Ig-like" evidence="14">
    <location>
        <begin position="347"/>
        <end position="432"/>
    </location>
</feature>
<dbReference type="GO" id="GO:0030154">
    <property type="term" value="P:cell differentiation"/>
    <property type="evidence" value="ECO:0007669"/>
    <property type="project" value="UniProtKB-ARBA"/>
</dbReference>
<feature type="domain" description="Fibronectin type-III" evidence="15">
    <location>
        <begin position="643"/>
        <end position="740"/>
    </location>
</feature>
<feature type="compositionally biased region" description="Polar residues" evidence="12">
    <location>
        <begin position="1931"/>
        <end position="1957"/>
    </location>
</feature>
<dbReference type="PANTHER" id="PTHR13817">
    <property type="entry name" value="TITIN"/>
    <property type="match status" value="1"/>
</dbReference>
<evidence type="ECO:0000256" key="6">
    <source>
        <dbReference type="ARBA" id="ARBA00022989"/>
    </source>
</evidence>
<evidence type="ECO:0000256" key="7">
    <source>
        <dbReference type="ARBA" id="ARBA00023136"/>
    </source>
</evidence>
<feature type="domain" description="Ig-like" evidence="14">
    <location>
        <begin position="437"/>
        <end position="526"/>
    </location>
</feature>
<evidence type="ECO:0000256" key="11">
    <source>
        <dbReference type="ARBA" id="ARBA00061621"/>
    </source>
</evidence>
<feature type="domain" description="Fibronectin type-III" evidence="15">
    <location>
        <begin position="745"/>
        <end position="847"/>
    </location>
</feature>
<feature type="region of interest" description="Disordered" evidence="12">
    <location>
        <begin position="621"/>
        <end position="646"/>
    </location>
</feature>
<evidence type="ECO:0000256" key="9">
    <source>
        <dbReference type="ARBA" id="ARBA00023180"/>
    </source>
</evidence>
<evidence type="ECO:0008006" key="18">
    <source>
        <dbReference type="Google" id="ProtNLM"/>
    </source>
</evidence>
<name>A0A553NSE0_TIGCA</name>
<evidence type="ECO:0000256" key="2">
    <source>
        <dbReference type="ARBA" id="ARBA00022692"/>
    </source>
</evidence>
<feature type="domain" description="Ig-like" evidence="14">
    <location>
        <begin position="155"/>
        <end position="248"/>
    </location>
</feature>
<dbReference type="PROSITE" id="PS50835">
    <property type="entry name" value="IG_LIKE"/>
    <property type="match status" value="4"/>
</dbReference>
<keyword evidence="3" id="KW-0732">Signal</keyword>
<dbReference type="SMART" id="SM00060">
    <property type="entry name" value="FN3"/>
    <property type="match status" value="13"/>
</dbReference>
<feature type="domain" description="Fibronectin type-III" evidence="15">
    <location>
        <begin position="533"/>
        <end position="637"/>
    </location>
</feature>
<feature type="transmembrane region" description="Helical" evidence="13">
    <location>
        <begin position="1869"/>
        <end position="1891"/>
    </location>
</feature>
<dbReference type="PRINTS" id="PR00014">
    <property type="entry name" value="FNTYPEIII"/>
</dbReference>
<evidence type="ECO:0000256" key="10">
    <source>
        <dbReference type="ARBA" id="ARBA00023319"/>
    </source>
</evidence>
<feature type="domain" description="Fibronectin type-III" evidence="15">
    <location>
        <begin position="1657"/>
        <end position="1749"/>
    </location>
</feature>
<keyword evidence="6 13" id="KW-1133">Transmembrane helix</keyword>
<dbReference type="Proteomes" id="UP000318571">
    <property type="component" value="Chromosome 1"/>
</dbReference>
<feature type="compositionally biased region" description="Polar residues" evidence="12">
    <location>
        <begin position="2001"/>
        <end position="2021"/>
    </location>
</feature>
<dbReference type="FunFam" id="2.60.40.10:FF:000028">
    <property type="entry name" value="Neuronal cell adhesion molecule"/>
    <property type="match status" value="3"/>
</dbReference>
<keyword evidence="10" id="KW-0393">Immunoglobulin domain</keyword>
<keyword evidence="17" id="KW-1185">Reference proteome</keyword>
<dbReference type="InterPro" id="IPR013098">
    <property type="entry name" value="Ig_I-set"/>
</dbReference>
<dbReference type="SUPFAM" id="SSF49265">
    <property type="entry name" value="Fibronectin type III"/>
    <property type="match status" value="7"/>
</dbReference>
<feature type="domain" description="Ig-like" evidence="14">
    <location>
        <begin position="253"/>
        <end position="335"/>
    </location>
</feature>
<feature type="region of interest" description="Disordered" evidence="12">
    <location>
        <begin position="2042"/>
        <end position="2115"/>
    </location>
</feature>
<proteinExistence type="inferred from homology"/>
<dbReference type="GO" id="GO:0016020">
    <property type="term" value="C:membrane"/>
    <property type="evidence" value="ECO:0007669"/>
    <property type="project" value="UniProtKB-SubCell"/>
</dbReference>